<organism evidence="10 11">
    <name type="scientific">Auricularia subglabra (strain TFB-10046 / SS5)</name>
    <name type="common">White-rot fungus</name>
    <name type="synonym">Auricularia delicata (strain TFB10046)</name>
    <dbReference type="NCBI Taxonomy" id="717982"/>
    <lineage>
        <taxon>Eukaryota</taxon>
        <taxon>Fungi</taxon>
        <taxon>Dikarya</taxon>
        <taxon>Basidiomycota</taxon>
        <taxon>Agaricomycotina</taxon>
        <taxon>Agaricomycetes</taxon>
        <taxon>Auriculariales</taxon>
        <taxon>Auriculariaceae</taxon>
        <taxon>Auricularia</taxon>
    </lineage>
</organism>
<dbReference type="SMART" id="SM01312">
    <property type="entry name" value="RTC4"/>
    <property type="match status" value="1"/>
</dbReference>
<dbReference type="InterPro" id="IPR039024">
    <property type="entry name" value="RTC4"/>
</dbReference>
<dbReference type="GO" id="GO:0005634">
    <property type="term" value="C:nucleus"/>
    <property type="evidence" value="ECO:0007669"/>
    <property type="project" value="UniProtKB-SubCell"/>
</dbReference>
<dbReference type="Proteomes" id="UP000006514">
    <property type="component" value="Unassembled WGS sequence"/>
</dbReference>
<evidence type="ECO:0000256" key="8">
    <source>
        <dbReference type="SAM" id="MobiDB-lite"/>
    </source>
</evidence>
<dbReference type="AlphaFoldDB" id="J0LD35"/>
<keyword evidence="6" id="KW-0963">Cytoplasm</keyword>
<dbReference type="GO" id="GO:0005737">
    <property type="term" value="C:cytoplasm"/>
    <property type="evidence" value="ECO:0007669"/>
    <property type="project" value="UniProtKB-SubCell"/>
</dbReference>
<evidence type="ECO:0000256" key="5">
    <source>
        <dbReference type="ARBA" id="ARBA00015162"/>
    </source>
</evidence>
<comment type="subcellular location">
    <subcellularLocation>
        <location evidence="3">Cytoplasm</location>
    </subcellularLocation>
    <subcellularLocation>
        <location evidence="2">Nucleus</location>
    </subcellularLocation>
</comment>
<dbReference type="InterPro" id="IPR028094">
    <property type="entry name" value="RTC4_C"/>
</dbReference>
<evidence type="ECO:0000259" key="9">
    <source>
        <dbReference type="SMART" id="SM01312"/>
    </source>
</evidence>
<dbReference type="InParanoid" id="J0LD35"/>
<dbReference type="PANTHER" id="PTHR41391:SF1">
    <property type="entry name" value="RESTRICTION OF TELOMERE CAPPING PROTEIN 4"/>
    <property type="match status" value="1"/>
</dbReference>
<evidence type="ECO:0000256" key="2">
    <source>
        <dbReference type="ARBA" id="ARBA00004123"/>
    </source>
</evidence>
<evidence type="ECO:0000256" key="6">
    <source>
        <dbReference type="ARBA" id="ARBA00022490"/>
    </source>
</evidence>
<name>J0LD35_AURST</name>
<evidence type="ECO:0000313" key="10">
    <source>
        <dbReference type="EMBL" id="EJD34447.1"/>
    </source>
</evidence>
<reference evidence="11" key="1">
    <citation type="journal article" date="2012" name="Science">
        <title>The Paleozoic origin of enzymatic lignin decomposition reconstructed from 31 fungal genomes.</title>
        <authorList>
            <person name="Floudas D."/>
            <person name="Binder M."/>
            <person name="Riley R."/>
            <person name="Barry K."/>
            <person name="Blanchette R.A."/>
            <person name="Henrissat B."/>
            <person name="Martinez A.T."/>
            <person name="Otillar R."/>
            <person name="Spatafora J.W."/>
            <person name="Yadav J.S."/>
            <person name="Aerts A."/>
            <person name="Benoit I."/>
            <person name="Boyd A."/>
            <person name="Carlson A."/>
            <person name="Copeland A."/>
            <person name="Coutinho P.M."/>
            <person name="de Vries R.P."/>
            <person name="Ferreira P."/>
            <person name="Findley K."/>
            <person name="Foster B."/>
            <person name="Gaskell J."/>
            <person name="Glotzer D."/>
            <person name="Gorecki P."/>
            <person name="Heitman J."/>
            <person name="Hesse C."/>
            <person name="Hori C."/>
            <person name="Igarashi K."/>
            <person name="Jurgens J.A."/>
            <person name="Kallen N."/>
            <person name="Kersten P."/>
            <person name="Kohler A."/>
            <person name="Kuees U."/>
            <person name="Kumar T.K.A."/>
            <person name="Kuo A."/>
            <person name="LaButti K."/>
            <person name="Larrondo L.F."/>
            <person name="Lindquist E."/>
            <person name="Ling A."/>
            <person name="Lombard V."/>
            <person name="Lucas S."/>
            <person name="Lundell T."/>
            <person name="Martin R."/>
            <person name="McLaughlin D.J."/>
            <person name="Morgenstern I."/>
            <person name="Morin E."/>
            <person name="Murat C."/>
            <person name="Nagy L.G."/>
            <person name="Nolan M."/>
            <person name="Ohm R.A."/>
            <person name="Patyshakuliyeva A."/>
            <person name="Rokas A."/>
            <person name="Ruiz-Duenas F.J."/>
            <person name="Sabat G."/>
            <person name="Salamov A."/>
            <person name="Samejima M."/>
            <person name="Schmutz J."/>
            <person name="Slot J.C."/>
            <person name="St John F."/>
            <person name="Stenlid J."/>
            <person name="Sun H."/>
            <person name="Sun S."/>
            <person name="Syed K."/>
            <person name="Tsang A."/>
            <person name="Wiebenga A."/>
            <person name="Young D."/>
            <person name="Pisabarro A."/>
            <person name="Eastwood D.C."/>
            <person name="Martin F."/>
            <person name="Cullen D."/>
            <person name="Grigoriev I.V."/>
            <person name="Hibbett D.S."/>
        </authorList>
    </citation>
    <scope>NUCLEOTIDE SEQUENCE [LARGE SCALE GENOMIC DNA]</scope>
    <source>
        <strain evidence="11">TFB10046</strain>
    </source>
</reference>
<evidence type="ECO:0000256" key="3">
    <source>
        <dbReference type="ARBA" id="ARBA00004496"/>
    </source>
</evidence>
<protein>
    <recommendedName>
        <fullName evidence="5">Restriction of telomere capping protein 4</fullName>
    </recommendedName>
</protein>
<keyword evidence="7" id="KW-0539">Nucleus</keyword>
<gene>
    <name evidence="10" type="ORF">AURDEDRAFT_131165</name>
</gene>
<evidence type="ECO:0000256" key="1">
    <source>
        <dbReference type="ARBA" id="ARBA00002738"/>
    </source>
</evidence>
<accession>J0LD35</accession>
<evidence type="ECO:0000256" key="7">
    <source>
        <dbReference type="ARBA" id="ARBA00023242"/>
    </source>
</evidence>
<comment type="function">
    <text evidence="1">May be involved in a process influencing telomere capping.</text>
</comment>
<dbReference type="PANTHER" id="PTHR41391">
    <property type="entry name" value="RESTRICTION OF TELOMERE CAPPING PROTEIN 4"/>
    <property type="match status" value="1"/>
</dbReference>
<feature type="region of interest" description="Disordered" evidence="8">
    <location>
        <begin position="1"/>
        <end position="53"/>
    </location>
</feature>
<comment type="similarity">
    <text evidence="4">Belongs to the RTC4 family.</text>
</comment>
<dbReference type="OrthoDB" id="128308at2759"/>
<dbReference type="Pfam" id="PF14474">
    <property type="entry name" value="RTC4"/>
    <property type="match status" value="1"/>
</dbReference>
<evidence type="ECO:0000256" key="4">
    <source>
        <dbReference type="ARBA" id="ARBA00009461"/>
    </source>
</evidence>
<sequence length="310" mass="34657">MTNSDPPASPPPSQAKLHRAKLADASKHTVTYRTPHARAVPHRARSSSQVSLRPETLPASLCPYCDQPLPENPSDALLDLLRTARAKSRPRPRRNNPHGLKASMAVYIGVCERHRFETKVLPRAIRSGWPTKIDFDLLPDRVKNHRQALDAVLADPRASVFFREANDLIAKVGARVAESPMGQYAAFQRFQPGYYGERGALLLLQTLAVMYPVRDLRAISDRFAPLSLQTFQYAVLLPEAALALIKEDMGTSAAGALTTMRASSHYGSMMFCDDDDADGDTVGDMLMREFAMRRRKEIEEEEEEERDWVA</sequence>
<dbReference type="EMBL" id="JH687947">
    <property type="protein sequence ID" value="EJD34447.1"/>
    <property type="molecule type" value="Genomic_DNA"/>
</dbReference>
<dbReference type="eggNOG" id="ENOG502SEU0">
    <property type="taxonomic scope" value="Eukaryota"/>
</dbReference>
<dbReference type="OMA" id="MFMERAR"/>
<evidence type="ECO:0000313" key="11">
    <source>
        <dbReference type="Proteomes" id="UP000006514"/>
    </source>
</evidence>
<keyword evidence="11" id="KW-1185">Reference proteome</keyword>
<dbReference type="KEGG" id="adl:AURDEDRAFT_131165"/>
<proteinExistence type="inferred from homology"/>
<feature type="domain" description="Restriction of telomere capping protein 4 C-terminal" evidence="9">
    <location>
        <begin position="137"/>
        <end position="273"/>
    </location>
</feature>
<feature type="compositionally biased region" description="Basic residues" evidence="8">
    <location>
        <begin position="35"/>
        <end position="45"/>
    </location>
</feature>